<sequence length="485" mass="54745">MKLIKYLLMSFVLLIADDISISNISDAFKNGKTKTLIRYGMQNRDSNYHILQDAPTDTSSNKVQSYSALGGYIGYETAPLYNISFGTTIYTSNPLGSNPSNEKGLGGLSEINGKQESYTTIGEAFIKFKTDKNLLKIGRQEIADYRFISLSDVRMIPFTYEGAIYENSYLDGLKVNLAYLTSKKARNAIDFEGMVRSARVSTGCGEVNSLGECLNRGKKGLIRGEYDSSNYNSNGNYIGENKNMPLIGVIYNKENFQVEAWDYYINDFFNTIYLYGNYKFNFVNNLKFLVAGQYGYQENVGKSVVGSIDTGFYGVKLEANLDNKISMFTAYNKVDYNEASYDGGSIFVGFGTPQLFNSFQVQDGNLAGTESIGAGVQFDLGALNIIDSTIIRFRYASYDLPDDLYMKDAGQDRKESTFDLRYSFKKKSGFGIFTELNGLSIQFRVAFNDFKTDYNFEKYKLLHGYNVFSVRDDFIDARLRIDYKF</sequence>
<name>A0A1W1CD30_9ZZZZ</name>
<dbReference type="PANTHER" id="PTHR34596">
    <property type="entry name" value="CHITOPORIN"/>
    <property type="match status" value="1"/>
</dbReference>
<organism evidence="3">
    <name type="scientific">hydrothermal vent metagenome</name>
    <dbReference type="NCBI Taxonomy" id="652676"/>
    <lineage>
        <taxon>unclassified sequences</taxon>
        <taxon>metagenomes</taxon>
        <taxon>ecological metagenomes</taxon>
    </lineage>
</organism>
<accession>A0A1W1CD30</accession>
<dbReference type="Gene3D" id="2.40.160.10">
    <property type="entry name" value="Porin"/>
    <property type="match status" value="1"/>
</dbReference>
<reference evidence="3" key="1">
    <citation type="submission" date="2016-10" db="EMBL/GenBank/DDBJ databases">
        <authorList>
            <person name="de Groot N.N."/>
        </authorList>
    </citation>
    <scope>NUCLEOTIDE SEQUENCE</scope>
</reference>
<keyword evidence="1" id="KW-0813">Transport</keyword>
<dbReference type="GO" id="GO:0015288">
    <property type="term" value="F:porin activity"/>
    <property type="evidence" value="ECO:0007669"/>
    <property type="project" value="TreeGrafter"/>
</dbReference>
<evidence type="ECO:0000256" key="2">
    <source>
        <dbReference type="ARBA" id="ARBA00022729"/>
    </source>
</evidence>
<dbReference type="GO" id="GO:0016020">
    <property type="term" value="C:membrane"/>
    <property type="evidence" value="ECO:0007669"/>
    <property type="project" value="InterPro"/>
</dbReference>
<dbReference type="InterPro" id="IPR005318">
    <property type="entry name" value="OM_porin_bac"/>
</dbReference>
<evidence type="ECO:0000313" key="3">
    <source>
        <dbReference type="EMBL" id="SFV63674.1"/>
    </source>
</evidence>
<dbReference type="Pfam" id="PF03573">
    <property type="entry name" value="OprD"/>
    <property type="match status" value="1"/>
</dbReference>
<dbReference type="AlphaFoldDB" id="A0A1W1CD30"/>
<proteinExistence type="predicted"/>
<protein>
    <submittedName>
        <fullName evidence="3">Outer membrane porin</fullName>
    </submittedName>
</protein>
<keyword evidence="2" id="KW-0732">Signal</keyword>
<gene>
    <name evidence="3" type="ORF">MNB_SV-9-1337</name>
</gene>
<dbReference type="EMBL" id="FPHG01000062">
    <property type="protein sequence ID" value="SFV63674.1"/>
    <property type="molecule type" value="Genomic_DNA"/>
</dbReference>
<dbReference type="InterPro" id="IPR023614">
    <property type="entry name" value="Porin_dom_sf"/>
</dbReference>
<evidence type="ECO:0000256" key="1">
    <source>
        <dbReference type="ARBA" id="ARBA00022448"/>
    </source>
</evidence>
<dbReference type="PANTHER" id="PTHR34596:SF2">
    <property type="entry name" value="CHITOPORIN"/>
    <property type="match status" value="1"/>
</dbReference>